<evidence type="ECO:0000313" key="1">
    <source>
        <dbReference type="EMBL" id="KAF2729894.1"/>
    </source>
</evidence>
<reference evidence="1" key="1">
    <citation type="journal article" date="2020" name="Stud. Mycol.">
        <title>101 Dothideomycetes genomes: a test case for predicting lifestyles and emergence of pathogens.</title>
        <authorList>
            <person name="Haridas S."/>
            <person name="Albert R."/>
            <person name="Binder M."/>
            <person name="Bloem J."/>
            <person name="Labutti K."/>
            <person name="Salamov A."/>
            <person name="Andreopoulos B."/>
            <person name="Baker S."/>
            <person name="Barry K."/>
            <person name="Bills G."/>
            <person name="Bluhm B."/>
            <person name="Cannon C."/>
            <person name="Castanera R."/>
            <person name="Culley D."/>
            <person name="Daum C."/>
            <person name="Ezra D."/>
            <person name="Gonzalez J."/>
            <person name="Henrissat B."/>
            <person name="Kuo A."/>
            <person name="Liang C."/>
            <person name="Lipzen A."/>
            <person name="Lutzoni F."/>
            <person name="Magnuson J."/>
            <person name="Mondo S."/>
            <person name="Nolan M."/>
            <person name="Ohm R."/>
            <person name="Pangilinan J."/>
            <person name="Park H.-J."/>
            <person name="Ramirez L."/>
            <person name="Alfaro M."/>
            <person name="Sun H."/>
            <person name="Tritt A."/>
            <person name="Yoshinaga Y."/>
            <person name="Zwiers L.-H."/>
            <person name="Turgeon B."/>
            <person name="Goodwin S."/>
            <person name="Spatafora J."/>
            <person name="Crous P."/>
            <person name="Grigoriev I."/>
        </authorList>
    </citation>
    <scope>NUCLEOTIDE SEQUENCE</scope>
    <source>
        <strain evidence="1">CBS 125425</strain>
    </source>
</reference>
<protein>
    <submittedName>
        <fullName evidence="1">Uncharacterized protein</fullName>
    </submittedName>
</protein>
<accession>A0A9P4QNT0</accession>
<comment type="caution">
    <text evidence="1">The sequence shown here is derived from an EMBL/GenBank/DDBJ whole genome shotgun (WGS) entry which is preliminary data.</text>
</comment>
<evidence type="ECO:0000313" key="2">
    <source>
        <dbReference type="Proteomes" id="UP000799444"/>
    </source>
</evidence>
<dbReference type="EMBL" id="ML996232">
    <property type="protein sequence ID" value="KAF2729894.1"/>
    <property type="molecule type" value="Genomic_DNA"/>
</dbReference>
<dbReference type="AlphaFoldDB" id="A0A9P4QNT0"/>
<name>A0A9P4QNT0_9PLEO</name>
<dbReference type="OrthoDB" id="6161812at2759"/>
<feature type="non-terminal residue" evidence="1">
    <location>
        <position position="181"/>
    </location>
</feature>
<proteinExistence type="predicted"/>
<gene>
    <name evidence="1" type="ORF">EJ04DRAFT_501555</name>
</gene>
<keyword evidence="2" id="KW-1185">Reference proteome</keyword>
<dbReference type="Proteomes" id="UP000799444">
    <property type="component" value="Unassembled WGS sequence"/>
</dbReference>
<organism evidence="1 2">
    <name type="scientific">Polyplosphaeria fusca</name>
    <dbReference type="NCBI Taxonomy" id="682080"/>
    <lineage>
        <taxon>Eukaryota</taxon>
        <taxon>Fungi</taxon>
        <taxon>Dikarya</taxon>
        <taxon>Ascomycota</taxon>
        <taxon>Pezizomycotina</taxon>
        <taxon>Dothideomycetes</taxon>
        <taxon>Pleosporomycetidae</taxon>
        <taxon>Pleosporales</taxon>
        <taxon>Tetraplosphaeriaceae</taxon>
        <taxon>Polyplosphaeria</taxon>
    </lineage>
</organism>
<sequence>MTSHYSGSLYSLGLATRKAFQKALCEDDLTGDDTRQRLVVENERFELWATNLGLFVAGHGSLDYRVRQAENIKEMLQKFLSALISSLTEVLEYIEAQTKSPADDGPLFDPRNSDDGWDDDESDMDLLIGGIRDPVDRLYKLSTWIRNPSSRFASAKALQHTRVDLDTHIDLLEAYRPFDES</sequence>